<evidence type="ECO:0000313" key="5">
    <source>
        <dbReference type="EMBL" id="RFO96387.1"/>
    </source>
</evidence>
<dbReference type="CDD" id="cd19481">
    <property type="entry name" value="RecA-like_protease"/>
    <property type="match status" value="1"/>
</dbReference>
<proteinExistence type="inferred from homology"/>
<evidence type="ECO:0000256" key="1">
    <source>
        <dbReference type="ARBA" id="ARBA00006914"/>
    </source>
</evidence>
<dbReference type="Pfam" id="PF00004">
    <property type="entry name" value="AAA"/>
    <property type="match status" value="2"/>
</dbReference>
<dbReference type="Proteomes" id="UP000260665">
    <property type="component" value="Unassembled WGS sequence"/>
</dbReference>
<keyword evidence="6" id="KW-1185">Reference proteome</keyword>
<evidence type="ECO:0000256" key="2">
    <source>
        <dbReference type="ARBA" id="ARBA00022741"/>
    </source>
</evidence>
<organism evidence="5 6">
    <name type="scientific">Rhodoferax lacus</name>
    <dbReference type="NCBI Taxonomy" id="2184758"/>
    <lineage>
        <taxon>Bacteria</taxon>
        <taxon>Pseudomonadati</taxon>
        <taxon>Pseudomonadota</taxon>
        <taxon>Betaproteobacteria</taxon>
        <taxon>Burkholderiales</taxon>
        <taxon>Comamonadaceae</taxon>
        <taxon>Rhodoferax</taxon>
    </lineage>
</organism>
<feature type="domain" description="AAA+ ATPase" evidence="4">
    <location>
        <begin position="558"/>
        <end position="687"/>
    </location>
</feature>
<evidence type="ECO:0000313" key="6">
    <source>
        <dbReference type="Proteomes" id="UP000260665"/>
    </source>
</evidence>
<dbReference type="RefSeq" id="WP_117178187.1">
    <property type="nucleotide sequence ID" value="NZ_QFZK01000008.1"/>
</dbReference>
<dbReference type="OrthoDB" id="9802352at2"/>
<dbReference type="GO" id="GO:0016887">
    <property type="term" value="F:ATP hydrolysis activity"/>
    <property type="evidence" value="ECO:0007669"/>
    <property type="project" value="InterPro"/>
</dbReference>
<keyword evidence="3" id="KW-0067">ATP-binding</keyword>
<protein>
    <recommendedName>
        <fullName evidence="4">AAA+ ATPase domain-containing protein</fullName>
    </recommendedName>
</protein>
<dbReference type="Gene3D" id="3.40.50.300">
    <property type="entry name" value="P-loop containing nucleotide triphosphate hydrolases"/>
    <property type="match status" value="2"/>
</dbReference>
<comment type="caution">
    <text evidence="5">The sequence shown here is derived from an EMBL/GenBank/DDBJ whole genome shotgun (WGS) entry which is preliminary data.</text>
</comment>
<dbReference type="PANTHER" id="PTHR23073">
    <property type="entry name" value="26S PROTEASOME REGULATORY SUBUNIT"/>
    <property type="match status" value="1"/>
</dbReference>
<dbReference type="AlphaFoldDB" id="A0A3E1RAL8"/>
<feature type="domain" description="AAA+ ATPase" evidence="4">
    <location>
        <begin position="279"/>
        <end position="421"/>
    </location>
</feature>
<dbReference type="InterPro" id="IPR003959">
    <property type="entry name" value="ATPase_AAA_core"/>
</dbReference>
<keyword evidence="2" id="KW-0547">Nucleotide-binding</keyword>
<dbReference type="InterPro" id="IPR003593">
    <property type="entry name" value="AAA+_ATPase"/>
</dbReference>
<evidence type="ECO:0000256" key="3">
    <source>
        <dbReference type="ARBA" id="ARBA00022840"/>
    </source>
</evidence>
<sequence length="777" mass="84718">MNLNSILDRHDFHEHGDSADHWGGISNRSARSAYRMRMLSWILRIYCGVGGMQAYGEGGGLNQRPIADVLGLPELADPNCSSDVLKGLLNQKAAEVLGGLGAAGTRGFSTQTANWSVEDCPMSRTLLWLSKSAGLNQVEHAIFELAVALRVFRPMNKAAECWGNMHKGDLAYALSAVLNIPIEAVMAACSPKGALLTSGIVRISRHGDEDLAGMLYVPRQLAESIAYHQGKPEAILAHMAEPLQTPKLTLDDFIHVQSHNRLAQCWLVGVLAAAAEGEMAGHMLVTGPPGLGKTEWSRAILVDAAAQAMEMVVVTTTGESLTGEDRLQHLRMIMRMMRSTKRGVILFDEADDAFRPPSNVAGTGGGRGGNEAVSMDNHRASMNRLLEDSRIPVIWIMNNPDVLDPAVLRRFDVEIHFEGIPRSVRMALIENRFQHRVTSDTVDLFDQTGTNRADKSQTHAQEKEWQSWGQVQSLTPALIDRLGLVSERADKAGMPMDEASCRHWLRQRLPGKTTRHLRPQLSTHTDSQPVYDPQAWSAESVNASVDLLELVEGIKKNGNARIALFGAPGTGKTAFAKALARILDKPLLEQRASDLLSPYVGETEQRISQCFDQAWDEDAVLFIDEVDGLLANRQNAVRNWEVTQVNELLEQLGEFDGVVVVATNRLDAIDPAALRRLDIKIHFAALKPTQVRAGFENLCIALQMPCTEDDLHTVSALSGVTPGDFACIARRLGFAKVPATASGLISLLEEELALKSPIKHPMGFVGQAGNPSNASGA</sequence>
<evidence type="ECO:0000259" key="4">
    <source>
        <dbReference type="SMART" id="SM00382"/>
    </source>
</evidence>
<dbReference type="SUPFAM" id="SSF52540">
    <property type="entry name" value="P-loop containing nucleoside triphosphate hydrolases"/>
    <property type="match status" value="2"/>
</dbReference>
<name>A0A3E1RAL8_9BURK</name>
<reference evidence="5 6" key="1">
    <citation type="submission" date="2018-05" db="EMBL/GenBank/DDBJ databases">
        <title>Rhodoferax soyangensis sp.nov., isolated from an oligotrophic freshwater lake.</title>
        <authorList>
            <person name="Park M."/>
        </authorList>
    </citation>
    <scope>NUCLEOTIDE SEQUENCE [LARGE SCALE GENOMIC DNA]</scope>
    <source>
        <strain evidence="5 6">IMCC26218</strain>
    </source>
</reference>
<dbReference type="InterPro" id="IPR050221">
    <property type="entry name" value="26S_Proteasome_ATPase"/>
</dbReference>
<accession>A0A3E1RAL8</accession>
<dbReference type="InterPro" id="IPR027417">
    <property type="entry name" value="P-loop_NTPase"/>
</dbReference>
<dbReference type="SMART" id="SM00382">
    <property type="entry name" value="AAA"/>
    <property type="match status" value="2"/>
</dbReference>
<comment type="similarity">
    <text evidence="1">Belongs to the AAA ATPase family.</text>
</comment>
<dbReference type="EMBL" id="QFZK01000008">
    <property type="protein sequence ID" value="RFO96387.1"/>
    <property type="molecule type" value="Genomic_DNA"/>
</dbReference>
<dbReference type="GO" id="GO:0005524">
    <property type="term" value="F:ATP binding"/>
    <property type="evidence" value="ECO:0007669"/>
    <property type="project" value="UniProtKB-KW"/>
</dbReference>
<gene>
    <name evidence="5" type="ORF">DIC66_13865</name>
</gene>